<dbReference type="PANTHER" id="PTHR43272">
    <property type="entry name" value="LONG-CHAIN-FATTY-ACID--COA LIGASE"/>
    <property type="match status" value="1"/>
</dbReference>
<evidence type="ECO:0000256" key="5">
    <source>
        <dbReference type="ARBA" id="ARBA00036813"/>
    </source>
</evidence>
<dbReference type="Pfam" id="PF00501">
    <property type="entry name" value="AMP-binding"/>
    <property type="match status" value="1"/>
</dbReference>
<dbReference type="Proteomes" id="UP000322899">
    <property type="component" value="Unassembled WGS sequence"/>
</dbReference>
<dbReference type="GO" id="GO:0005886">
    <property type="term" value="C:plasma membrane"/>
    <property type="evidence" value="ECO:0007669"/>
    <property type="project" value="TreeGrafter"/>
</dbReference>
<comment type="similarity">
    <text evidence="1">Belongs to the ATP-dependent AMP-binding enzyme family.</text>
</comment>
<protein>
    <recommendedName>
        <fullName evidence="7">AMP-dependent synthetase/ligase domain-containing protein</fullName>
    </recommendedName>
</protein>
<dbReference type="EMBL" id="VLTO01000015">
    <property type="protein sequence ID" value="KAA0175228.1"/>
    <property type="molecule type" value="Genomic_DNA"/>
</dbReference>
<dbReference type="GO" id="GO:0005524">
    <property type="term" value="F:ATP binding"/>
    <property type="evidence" value="ECO:0007669"/>
    <property type="project" value="UniProtKB-KW"/>
</dbReference>
<dbReference type="GO" id="GO:0005783">
    <property type="term" value="C:endoplasmic reticulum"/>
    <property type="evidence" value="ECO:0007669"/>
    <property type="project" value="TreeGrafter"/>
</dbReference>
<evidence type="ECO:0000313" key="9">
    <source>
        <dbReference type="Proteomes" id="UP000322899"/>
    </source>
</evidence>
<sequence length="931" mass="99127">MVRLLLRVVRRGVCWSAQTAADFEEALAADLVADDEASVVPLEENLRSLEPVLDHSAASFATAAMTKDVAVTVGGGGSRLPGVPWTAAQVAQVNAEWDRVTEEFTRVTPRGTLDKLGSCLAGTVLFIVLLVVCVVAFAVDTSGDFSAGFLVLCIIIALVLSIALPCCHTPAQPKPCTLPRALPRAVEGATTADCTLPYRSTRTVELVETMTARDKPATTLRELWENAVDAFGPQSSLGERGVHSTYTQAVEVRTPEGKKTTKPFLRKVMNPSFDFWSFADANTRVVNYSRSLTKLMADHKGDFPGHAGIFAATRRGWQLTAQACFRAGIPLATVYNTLGPDGLAYAVFKTRVSVLIVEDVTLVTLAQVMNGMDIDSGKLDSDGKPIMIAADLSALKCVISLDSVPAASAAAGTPPTVVKTPAQAVQALRTRGDEAGGPIQVMSMDEAIAAAKIDDEPVAPSPEDTAVIMFTSGSTGLPKGVEVLHRNLVACAGGLGACLPSVAPGDCYMAYLPLSHILELAAELCCLCRGASVGYGSVFSLTAASPMVPQPSDDGYASKVAPVGGVVHGDAFALKPTILAAVPAVVTRIQKGVLGKVNRGGGVKKWLVNYAIKEGTRLHAERKSAPLLEGLVLDKIRTEVLGGRVRMMASGGGPLTRDAQLWMSVVMRCPLRQGYGLTETCGGGTLQWADDHQLANVGPPILSNDIKLVDWEEGGYSSTSTPPRGEICICGGNVTKGYYEEPEKTAESFVEEDGRIWFHTGDVGLMEADGTLRIIDRKKDLVKLSGGEYISLGKMEAIYTTVTCVQNALCYGDSTRDFSVACVIVDPTALPEELRFDGEKAYVGNKAVAEYVLARIREAMVGKSKNKGETVGRVYVVGTTYWLPDSGLVTASMKIQRKKATDYYKAAFDFMYGIRADDPAEELSTDLPAHL</sequence>
<proteinExistence type="inferred from homology"/>
<dbReference type="InterPro" id="IPR000873">
    <property type="entry name" value="AMP-dep_synth/lig_dom"/>
</dbReference>
<name>A0A5A8ED60_CAFRO</name>
<dbReference type="Gene3D" id="3.40.50.12780">
    <property type="entry name" value="N-terminal domain of ligase-like"/>
    <property type="match status" value="1"/>
</dbReference>
<keyword evidence="6" id="KW-0472">Membrane</keyword>
<dbReference type="GO" id="GO:0004467">
    <property type="term" value="F:long-chain fatty acid-CoA ligase activity"/>
    <property type="evidence" value="ECO:0007669"/>
    <property type="project" value="UniProtKB-EC"/>
</dbReference>
<keyword evidence="3" id="KW-0547">Nucleotide-binding</keyword>
<dbReference type="OrthoDB" id="1700726at2759"/>
<gene>
    <name evidence="8" type="ORF">FNF27_03236</name>
</gene>
<keyword evidence="6" id="KW-1133">Transmembrane helix</keyword>
<dbReference type="SUPFAM" id="SSF56801">
    <property type="entry name" value="Acetyl-CoA synthetase-like"/>
    <property type="match status" value="1"/>
</dbReference>
<evidence type="ECO:0000256" key="4">
    <source>
        <dbReference type="ARBA" id="ARBA00022840"/>
    </source>
</evidence>
<evidence type="ECO:0000256" key="2">
    <source>
        <dbReference type="ARBA" id="ARBA00022598"/>
    </source>
</evidence>
<evidence type="ECO:0000256" key="1">
    <source>
        <dbReference type="ARBA" id="ARBA00006432"/>
    </source>
</evidence>
<keyword evidence="6" id="KW-0812">Transmembrane</keyword>
<dbReference type="GO" id="GO:0035336">
    <property type="term" value="P:long-chain fatty-acyl-CoA metabolic process"/>
    <property type="evidence" value="ECO:0007669"/>
    <property type="project" value="TreeGrafter"/>
</dbReference>
<dbReference type="InterPro" id="IPR020845">
    <property type="entry name" value="AMP-binding_CS"/>
</dbReference>
<feature type="transmembrane region" description="Helical" evidence="6">
    <location>
        <begin position="116"/>
        <end position="139"/>
    </location>
</feature>
<evidence type="ECO:0000313" key="8">
    <source>
        <dbReference type="EMBL" id="KAA0175228.1"/>
    </source>
</evidence>
<dbReference type="InterPro" id="IPR042099">
    <property type="entry name" value="ANL_N_sf"/>
</dbReference>
<accession>A0A5A8ED60</accession>
<evidence type="ECO:0000259" key="7">
    <source>
        <dbReference type="Pfam" id="PF00501"/>
    </source>
</evidence>
<keyword evidence="4" id="KW-0067">ATP-binding</keyword>
<feature type="transmembrane region" description="Helical" evidence="6">
    <location>
        <begin position="145"/>
        <end position="164"/>
    </location>
</feature>
<keyword evidence="2" id="KW-0436">Ligase</keyword>
<dbReference type="GO" id="GO:0005811">
    <property type="term" value="C:lipid droplet"/>
    <property type="evidence" value="ECO:0007669"/>
    <property type="project" value="TreeGrafter"/>
</dbReference>
<comment type="catalytic activity">
    <reaction evidence="5">
        <text>a long-chain fatty acid + ATP + CoA = a long-chain fatty acyl-CoA + AMP + diphosphate</text>
        <dbReference type="Rhea" id="RHEA:15421"/>
        <dbReference type="ChEBI" id="CHEBI:30616"/>
        <dbReference type="ChEBI" id="CHEBI:33019"/>
        <dbReference type="ChEBI" id="CHEBI:57287"/>
        <dbReference type="ChEBI" id="CHEBI:57560"/>
        <dbReference type="ChEBI" id="CHEBI:83139"/>
        <dbReference type="ChEBI" id="CHEBI:456215"/>
        <dbReference type="EC" id="6.2.1.3"/>
    </reaction>
</comment>
<organism evidence="8 9">
    <name type="scientific">Cafeteria roenbergensis</name>
    <name type="common">Marine flagellate</name>
    <dbReference type="NCBI Taxonomy" id="33653"/>
    <lineage>
        <taxon>Eukaryota</taxon>
        <taxon>Sar</taxon>
        <taxon>Stramenopiles</taxon>
        <taxon>Bigyra</taxon>
        <taxon>Opalozoa</taxon>
        <taxon>Bicosoecida</taxon>
        <taxon>Cafeteriaceae</taxon>
        <taxon>Cafeteria</taxon>
    </lineage>
</organism>
<evidence type="ECO:0000256" key="3">
    <source>
        <dbReference type="ARBA" id="ARBA00022741"/>
    </source>
</evidence>
<dbReference type="PROSITE" id="PS00455">
    <property type="entry name" value="AMP_BINDING"/>
    <property type="match status" value="1"/>
</dbReference>
<reference evidence="8 9" key="1">
    <citation type="submission" date="2019-07" db="EMBL/GenBank/DDBJ databases">
        <title>Genomes of Cafeteria roenbergensis.</title>
        <authorList>
            <person name="Fischer M.G."/>
            <person name="Hackl T."/>
            <person name="Roman M."/>
        </authorList>
    </citation>
    <scope>NUCLEOTIDE SEQUENCE [LARGE SCALE GENOMIC DNA]</scope>
    <source>
        <strain evidence="8 9">E4-10P</strain>
    </source>
</reference>
<feature type="domain" description="AMP-dependent synthetase/ligase" evidence="7">
    <location>
        <begin position="275"/>
        <end position="739"/>
    </location>
</feature>
<evidence type="ECO:0000256" key="6">
    <source>
        <dbReference type="SAM" id="Phobius"/>
    </source>
</evidence>
<comment type="caution">
    <text evidence="8">The sequence shown here is derived from an EMBL/GenBank/DDBJ whole genome shotgun (WGS) entry which is preliminary data.</text>
</comment>
<dbReference type="PANTHER" id="PTHR43272:SF83">
    <property type="entry name" value="ACYL-COA SYNTHETASE LONG-CHAIN, ISOFORM J"/>
    <property type="match status" value="1"/>
</dbReference>
<dbReference type="AlphaFoldDB" id="A0A5A8ED60"/>